<dbReference type="GO" id="GO:0006508">
    <property type="term" value="P:proteolysis"/>
    <property type="evidence" value="ECO:0007669"/>
    <property type="project" value="UniProtKB-KW"/>
</dbReference>
<dbReference type="SUPFAM" id="SSF55486">
    <property type="entry name" value="Metalloproteases ('zincins'), catalytic domain"/>
    <property type="match status" value="1"/>
</dbReference>
<dbReference type="GO" id="GO:0046872">
    <property type="term" value="F:metal ion binding"/>
    <property type="evidence" value="ECO:0007669"/>
    <property type="project" value="UniProtKB-UniRule"/>
</dbReference>
<comment type="caution">
    <text evidence="13">The sequence shown here is derived from an EMBL/GenBank/DDBJ whole genome shotgun (WGS) entry which is preliminary data.</text>
</comment>
<keyword evidence="5 9" id="KW-0862">Zinc</keyword>
<dbReference type="InterPro" id="IPR015424">
    <property type="entry name" value="PyrdxlP-dep_Trfase"/>
</dbReference>
<dbReference type="InterPro" id="IPR015422">
    <property type="entry name" value="PyrdxlP-dep_Trfase_small"/>
</dbReference>
<dbReference type="Pfam" id="PF00464">
    <property type="entry name" value="SHMT"/>
    <property type="match status" value="2"/>
</dbReference>
<evidence type="ECO:0000256" key="7">
    <source>
        <dbReference type="ARBA" id="ARBA00024603"/>
    </source>
</evidence>
<feature type="domain" description="Peptidase M3A/M3B catalytic" evidence="11">
    <location>
        <begin position="619"/>
        <end position="916"/>
    </location>
</feature>
<keyword evidence="4 9" id="KW-0378">Hydrolase</keyword>
<dbReference type="Gene3D" id="3.40.640.10">
    <property type="entry name" value="Type I PLP-dependent aspartate aminotransferase-like (Major domain)"/>
    <property type="match status" value="1"/>
</dbReference>
<comment type="catalytic activity">
    <reaction evidence="7">
        <text>Hydrolysis of oligopeptides, with broad specificity. Gly or Ala commonly occur as P1 or P1' residues, but more distant residues are also important, as is shown by the fact that Z-Gly-Pro-Gly-|-Gly-Pro-Ala is cleaved, but not Z-(Gly)(5).</text>
        <dbReference type="EC" id="3.4.24.70"/>
    </reaction>
</comment>
<dbReference type="InterPro" id="IPR045666">
    <property type="entry name" value="OpdA_N"/>
</dbReference>
<dbReference type="Pfam" id="PF19310">
    <property type="entry name" value="TOP_N"/>
    <property type="match status" value="1"/>
</dbReference>
<gene>
    <name evidence="13" type="ORF">Scaly_2142200</name>
</gene>
<dbReference type="AlphaFoldDB" id="A0AAW2MM22"/>
<feature type="domain" description="Serine hydroxymethyltransferase-like" evidence="10">
    <location>
        <begin position="176"/>
        <end position="223"/>
    </location>
</feature>
<dbReference type="FunFam" id="1.10.1370.40:FF:000005">
    <property type="entry name" value="Organellar oligopeptidase A, chloroplastic/mitochondrial"/>
    <property type="match status" value="1"/>
</dbReference>
<evidence type="ECO:0000259" key="10">
    <source>
        <dbReference type="Pfam" id="PF00464"/>
    </source>
</evidence>
<sequence length="921" mass="103789">MEQRNSGKECRQVNVQPLSGSPAFMLILLKLNHMTELWHSGSIFFETMPYRLNESTGYNHYDQVQKTAVLFRSILIVTGARTYARLYDYVRIRKVRGAILLADMAHISRLVEAGVIPSAFECRCGDNYNPEATPGPHMVPCFFFRKGVIEINKRQELRLSLRTDTNLFWCHKNHFFGQFEKEANKNTIPGDISAMVPGGNRMGIPALTSRGFVEEDFARVAEFFDAAAELAVKNKSLDQRTRSTHESTPAVRSLSVSASSKTAEMADVESNPLLKEFYFPPFDSIEAKHVRPGIRALLKQLESDLEELERTVEPTWPKLVEPLEKIVDRLAVVWGAVSHLKAVKDNADLRSAIEEVQPEKVAFELKLGQSKPIYNAFKAIRESSDWEGLTDARKRIVDAQIKEAVLNGIALEDDKREEFNKIEQELAKLSQKFGENVLDATKKFEKLITDKKDIEGLPETALGLGAQTAVSKGHENATAENGPWIITLDAPSFMAVMQHAKNRTLREEVYRAYISRASSGDLDNTAIIDQILKLRLEKAKLLGYNNYAEVSMATKMATVEKAEELLEKLRSASWNPAVQDMEDLKIFSKNQGAPEADTLNHWDISFWSERLRESKYEINEVWNSDVRFYRVNDSSGTPIAYFYFDPYSRPSEKRGGAWMDEVAGRSRVLSKESSSPRLPVAHMVCNQMPPVGDKPSLMTFREVETVFHEFGHALQHMLTRQDEGLVAVPLCHNLMLLDTFCVDASYCRDTLMSIGKHYETGESIPDDVYKKLLARTFRAGSLSLRQLRFATLDLELHTKYIPGGSESIYDVDRRVCEKTQVLPPLPEDKFLCGFSHIFAGGYAAGYYSYKWAEVLSADAFSAFEDAGLNNEKAVKETGNRFRETVLALGGGKAPLEVFVAFRGREPSPEALLRHNGLLQVA</sequence>
<evidence type="ECO:0000256" key="8">
    <source>
        <dbReference type="ARBA" id="ARBA00026100"/>
    </source>
</evidence>
<evidence type="ECO:0000313" key="13">
    <source>
        <dbReference type="EMBL" id="KAL0332407.1"/>
    </source>
</evidence>
<dbReference type="SUPFAM" id="SSF53383">
    <property type="entry name" value="PLP-dependent transferases"/>
    <property type="match status" value="1"/>
</dbReference>
<dbReference type="InterPro" id="IPR039429">
    <property type="entry name" value="SHMT-like_dom"/>
</dbReference>
<dbReference type="EC" id="3.4.24.70" evidence="8"/>
<organism evidence="13">
    <name type="scientific">Sesamum calycinum</name>
    <dbReference type="NCBI Taxonomy" id="2727403"/>
    <lineage>
        <taxon>Eukaryota</taxon>
        <taxon>Viridiplantae</taxon>
        <taxon>Streptophyta</taxon>
        <taxon>Embryophyta</taxon>
        <taxon>Tracheophyta</taxon>
        <taxon>Spermatophyta</taxon>
        <taxon>Magnoliopsida</taxon>
        <taxon>eudicotyledons</taxon>
        <taxon>Gunneridae</taxon>
        <taxon>Pentapetalae</taxon>
        <taxon>asterids</taxon>
        <taxon>lamiids</taxon>
        <taxon>Lamiales</taxon>
        <taxon>Pedaliaceae</taxon>
        <taxon>Sesamum</taxon>
    </lineage>
</organism>
<dbReference type="EMBL" id="JACGWM010000013">
    <property type="protein sequence ID" value="KAL0332407.1"/>
    <property type="molecule type" value="Genomic_DNA"/>
</dbReference>
<protein>
    <recommendedName>
        <fullName evidence="8">oligopeptidase A</fullName>
        <ecNumber evidence="8">3.4.24.70</ecNumber>
    </recommendedName>
</protein>
<evidence type="ECO:0000256" key="2">
    <source>
        <dbReference type="ARBA" id="ARBA00022670"/>
    </source>
</evidence>
<dbReference type="PANTHER" id="PTHR11804">
    <property type="entry name" value="PROTEASE M3 THIMET OLIGOPEPTIDASE-RELATED"/>
    <property type="match status" value="1"/>
</dbReference>
<dbReference type="InterPro" id="IPR045090">
    <property type="entry name" value="Pept_M3A_M3B"/>
</dbReference>
<dbReference type="GO" id="GO:0004222">
    <property type="term" value="F:metalloendopeptidase activity"/>
    <property type="evidence" value="ECO:0007669"/>
    <property type="project" value="UniProtKB-EC"/>
</dbReference>
<feature type="domain" description="Oligopeptidase A N-terminal" evidence="12">
    <location>
        <begin position="294"/>
        <end position="416"/>
    </location>
</feature>
<evidence type="ECO:0000256" key="4">
    <source>
        <dbReference type="ARBA" id="ARBA00022801"/>
    </source>
</evidence>
<evidence type="ECO:0000256" key="9">
    <source>
        <dbReference type="RuleBase" id="RU003435"/>
    </source>
</evidence>
<evidence type="ECO:0000256" key="5">
    <source>
        <dbReference type="ARBA" id="ARBA00022833"/>
    </source>
</evidence>
<evidence type="ECO:0000259" key="12">
    <source>
        <dbReference type="Pfam" id="PF19310"/>
    </source>
</evidence>
<dbReference type="InterPro" id="IPR001567">
    <property type="entry name" value="Pept_M3A_M3B_dom"/>
</dbReference>
<evidence type="ECO:0000259" key="11">
    <source>
        <dbReference type="Pfam" id="PF01432"/>
    </source>
</evidence>
<evidence type="ECO:0000256" key="1">
    <source>
        <dbReference type="ARBA" id="ARBA00006040"/>
    </source>
</evidence>
<feature type="domain" description="Serine hydroxymethyltransferase-like" evidence="10">
    <location>
        <begin position="41"/>
        <end position="154"/>
    </location>
</feature>
<keyword evidence="3 9" id="KW-0479">Metal-binding</keyword>
<dbReference type="InterPro" id="IPR015421">
    <property type="entry name" value="PyrdxlP-dep_Trfase_major"/>
</dbReference>
<accession>A0AAW2MM22</accession>
<dbReference type="InterPro" id="IPR034005">
    <property type="entry name" value="M3A_DCP"/>
</dbReference>
<dbReference type="PANTHER" id="PTHR11804:SF83">
    <property type="entry name" value="LD37516P"/>
    <property type="match status" value="1"/>
</dbReference>
<evidence type="ECO:0000256" key="6">
    <source>
        <dbReference type="ARBA" id="ARBA00023049"/>
    </source>
</evidence>
<evidence type="ECO:0000256" key="3">
    <source>
        <dbReference type="ARBA" id="ARBA00022723"/>
    </source>
</evidence>
<keyword evidence="6 9" id="KW-0482">Metalloprotease</keyword>
<name>A0AAW2MM22_9LAMI</name>
<dbReference type="GO" id="GO:0006518">
    <property type="term" value="P:peptide metabolic process"/>
    <property type="evidence" value="ECO:0007669"/>
    <property type="project" value="TreeGrafter"/>
</dbReference>
<keyword evidence="2 9" id="KW-0645">Protease</keyword>
<proteinExistence type="inferred from homology"/>
<dbReference type="Pfam" id="PF01432">
    <property type="entry name" value="Peptidase_M3"/>
    <property type="match status" value="1"/>
</dbReference>
<reference evidence="13" key="1">
    <citation type="submission" date="2020-06" db="EMBL/GenBank/DDBJ databases">
        <authorList>
            <person name="Li T."/>
            <person name="Hu X."/>
            <person name="Zhang T."/>
            <person name="Song X."/>
            <person name="Zhang H."/>
            <person name="Dai N."/>
            <person name="Sheng W."/>
            <person name="Hou X."/>
            <person name="Wei L."/>
        </authorList>
    </citation>
    <scope>NUCLEOTIDE SEQUENCE</scope>
    <source>
        <strain evidence="13">KEN8</strain>
        <tissue evidence="13">Leaf</tissue>
    </source>
</reference>
<comment type="similarity">
    <text evidence="1 9">Belongs to the peptidase M3 family.</text>
</comment>
<dbReference type="FunFam" id="1.10.1370.40:FF:000006">
    <property type="entry name" value="Organellar oligopeptidase A, chloroplastic/mitochondrial"/>
    <property type="match status" value="1"/>
</dbReference>
<comment type="cofactor">
    <cofactor evidence="9">
        <name>Zn(2+)</name>
        <dbReference type="ChEBI" id="CHEBI:29105"/>
    </cofactor>
    <text evidence="9">Binds 1 zinc ion.</text>
</comment>
<dbReference type="CDD" id="cd06456">
    <property type="entry name" value="M3A_DCP"/>
    <property type="match status" value="1"/>
</dbReference>
<reference evidence="13" key="2">
    <citation type="journal article" date="2024" name="Plant">
        <title>Genomic evolution and insights into agronomic trait innovations of Sesamum species.</title>
        <authorList>
            <person name="Miao H."/>
            <person name="Wang L."/>
            <person name="Qu L."/>
            <person name="Liu H."/>
            <person name="Sun Y."/>
            <person name="Le M."/>
            <person name="Wang Q."/>
            <person name="Wei S."/>
            <person name="Zheng Y."/>
            <person name="Lin W."/>
            <person name="Duan Y."/>
            <person name="Cao H."/>
            <person name="Xiong S."/>
            <person name="Wang X."/>
            <person name="Wei L."/>
            <person name="Li C."/>
            <person name="Ma Q."/>
            <person name="Ju M."/>
            <person name="Zhao R."/>
            <person name="Li G."/>
            <person name="Mu C."/>
            <person name="Tian Q."/>
            <person name="Mei H."/>
            <person name="Zhang T."/>
            <person name="Gao T."/>
            <person name="Zhang H."/>
        </authorList>
    </citation>
    <scope>NUCLEOTIDE SEQUENCE</scope>
    <source>
        <strain evidence="13">KEN8</strain>
    </source>
</reference>
<dbReference type="Gene3D" id="3.90.1150.10">
    <property type="entry name" value="Aspartate Aminotransferase, domain 1"/>
    <property type="match status" value="1"/>
</dbReference>
<dbReference type="Gene3D" id="1.10.1370.40">
    <property type="match status" value="4"/>
</dbReference>